<dbReference type="InterPro" id="IPR012951">
    <property type="entry name" value="BBE"/>
</dbReference>
<dbReference type="GO" id="GO:0016491">
    <property type="term" value="F:oxidoreductase activity"/>
    <property type="evidence" value="ECO:0007669"/>
    <property type="project" value="InterPro"/>
</dbReference>
<reference evidence="2" key="1">
    <citation type="submission" date="2021-01" db="EMBL/GenBank/DDBJ databases">
        <authorList>
            <person name="Kaushik A."/>
        </authorList>
    </citation>
    <scope>NUCLEOTIDE SEQUENCE</scope>
    <source>
        <strain evidence="2">AG1-1C</strain>
    </source>
</reference>
<evidence type="ECO:0000313" key="2">
    <source>
        <dbReference type="EMBL" id="CAE6385844.1"/>
    </source>
</evidence>
<feature type="domain" description="Berberine/berberine-like" evidence="1">
    <location>
        <begin position="70"/>
        <end position="106"/>
    </location>
</feature>
<dbReference type="EMBL" id="CAJMWS010000245">
    <property type="protein sequence ID" value="CAE6385844.1"/>
    <property type="molecule type" value="Genomic_DNA"/>
</dbReference>
<dbReference type="Gene3D" id="3.30.465.10">
    <property type="match status" value="1"/>
</dbReference>
<organism evidence="2 3">
    <name type="scientific">Rhizoctonia solani</name>
    <dbReference type="NCBI Taxonomy" id="456999"/>
    <lineage>
        <taxon>Eukaryota</taxon>
        <taxon>Fungi</taxon>
        <taxon>Dikarya</taxon>
        <taxon>Basidiomycota</taxon>
        <taxon>Agaricomycotina</taxon>
        <taxon>Agaricomycetes</taxon>
        <taxon>Cantharellales</taxon>
        <taxon>Ceratobasidiaceae</taxon>
        <taxon>Rhizoctonia</taxon>
    </lineage>
</organism>
<gene>
    <name evidence="2" type="ORF">RDB_LOCUS38860</name>
</gene>
<protein>
    <recommendedName>
        <fullName evidence="1">Berberine/berberine-like domain-containing protein</fullName>
    </recommendedName>
</protein>
<evidence type="ECO:0000259" key="1">
    <source>
        <dbReference type="Pfam" id="PF08031"/>
    </source>
</evidence>
<evidence type="ECO:0000313" key="3">
    <source>
        <dbReference type="Proteomes" id="UP000663846"/>
    </source>
</evidence>
<dbReference type="Gene3D" id="3.40.462.20">
    <property type="match status" value="1"/>
</dbReference>
<dbReference type="GO" id="GO:0050660">
    <property type="term" value="F:flavin adenine dinucleotide binding"/>
    <property type="evidence" value="ECO:0007669"/>
    <property type="project" value="InterPro"/>
</dbReference>
<sequence length="117" mass="13098">MSNGMICASDKKGVNVLGLKPAGGPLMVVRYTFTWMRLEDDDKVHAAIDKLVSTSTGIAESQNRFDQYIYLNYAGSVQKPIEPYGSAQVEFLQKVKTKYDPDRVFEKLSWGAFKIPS</sequence>
<comment type="caution">
    <text evidence="2">The sequence shown here is derived from an EMBL/GenBank/DDBJ whole genome shotgun (WGS) entry which is preliminary data.</text>
</comment>
<dbReference type="AlphaFoldDB" id="A0A8H2WLZ8"/>
<accession>A0A8H2WLZ8</accession>
<dbReference type="Pfam" id="PF08031">
    <property type="entry name" value="BBE"/>
    <property type="match status" value="1"/>
</dbReference>
<name>A0A8H2WLZ8_9AGAM</name>
<proteinExistence type="predicted"/>
<dbReference type="InterPro" id="IPR016169">
    <property type="entry name" value="FAD-bd_PCMH_sub2"/>
</dbReference>
<dbReference type="Proteomes" id="UP000663846">
    <property type="component" value="Unassembled WGS sequence"/>
</dbReference>